<feature type="domain" description="Glycosyl transferase family 1" evidence="5">
    <location>
        <begin position="185"/>
        <end position="343"/>
    </location>
</feature>
<accession>A9DEC7</accession>
<proteinExistence type="inferred from homology"/>
<dbReference type="PANTHER" id="PTHR12526">
    <property type="entry name" value="GLYCOSYLTRANSFERASE"/>
    <property type="match status" value="1"/>
</dbReference>
<dbReference type="STRING" id="411684.HPDFL43_13645"/>
<comment type="similarity">
    <text evidence="1">Belongs to the glycosyltransferase group 1 family. Glycosyltransferase 4 subfamily.</text>
</comment>
<dbReference type="OrthoDB" id="5490290at2"/>
<evidence type="ECO:0000313" key="7">
    <source>
        <dbReference type="Proteomes" id="UP000004291"/>
    </source>
</evidence>
<dbReference type="SUPFAM" id="SSF53756">
    <property type="entry name" value="UDP-Glycosyltransferase/glycogen phosphorylase"/>
    <property type="match status" value="1"/>
</dbReference>
<dbReference type="EMBL" id="ABIA03000004">
    <property type="protein sequence ID" value="EDQ32012.1"/>
    <property type="molecule type" value="Genomic_DNA"/>
</dbReference>
<dbReference type="AlphaFoldDB" id="A9DEC7"/>
<dbReference type="Proteomes" id="UP000004291">
    <property type="component" value="Chromosome"/>
</dbReference>
<sequence>MSKDNGSSPRPAGNHTGNTAGPDPLFVLNMHRNFTGVSATAAAVVRQQQKHYALKLVGGSLPGCPEPIGFRQAVKLSRTLPPGKPFHIWHVRRNPEMRAGIFARDVLRLPIRLVFTSAAQRRHSLIPRWLISKMDAVIATTPAAAEFVPHVRAVAPHGVDIGRFHPAESRIEAWAATGQPGTAGIATIGRIRPEKGTDRFVDTMIRAFPALPGHTALVIGKAAHEHAGFLDTLKTRVAEARLSERILFPGEVLADTMPGLIRGLSLLVALPRYEGYGVTPLEAMASGVPFVASNAGWFETFSGDGAAGTIVTDGDPEAAAAATVEILSDPQRHRTMAEAARERAASHFSVAAEADAINAVYHQLWSEA</sequence>
<dbReference type="Gene3D" id="3.40.50.2000">
    <property type="entry name" value="Glycogen Phosphorylase B"/>
    <property type="match status" value="1"/>
</dbReference>
<dbReference type="InterPro" id="IPR001296">
    <property type="entry name" value="Glyco_trans_1"/>
</dbReference>
<feature type="region of interest" description="Disordered" evidence="4">
    <location>
        <begin position="1"/>
        <end position="24"/>
    </location>
</feature>
<dbReference type="EC" id="2.4.1.-" evidence="6"/>
<evidence type="ECO:0000256" key="4">
    <source>
        <dbReference type="SAM" id="MobiDB-lite"/>
    </source>
</evidence>
<reference evidence="6 7" key="2">
    <citation type="submission" date="2012-06" db="EMBL/GenBank/DDBJ databases">
        <authorList>
            <person name="Fiebig A."/>
        </authorList>
    </citation>
    <scope>NUCLEOTIDE SEQUENCE [LARGE SCALE GENOMIC DNA]</scope>
    <source>
        <strain evidence="6 7">DFL-43</strain>
    </source>
</reference>
<evidence type="ECO:0000313" key="6">
    <source>
        <dbReference type="EMBL" id="EDQ32012.1"/>
    </source>
</evidence>
<comment type="caution">
    <text evidence="6">The sequence shown here is derived from an EMBL/GenBank/DDBJ whole genome shotgun (WGS) entry which is preliminary data.</text>
</comment>
<evidence type="ECO:0000256" key="1">
    <source>
        <dbReference type="ARBA" id="ARBA00009481"/>
    </source>
</evidence>
<dbReference type="HOGENOM" id="CLU_009583_1_0_5"/>
<dbReference type="RefSeq" id="WP_007198491.1">
    <property type="nucleotide sequence ID" value="NZ_CM002917.1"/>
</dbReference>
<organism evidence="6 7">
    <name type="scientific">Hoeflea phototrophica (strain DSM 17068 / NCIMB 14078 / DFL-43)</name>
    <dbReference type="NCBI Taxonomy" id="411684"/>
    <lineage>
        <taxon>Bacteria</taxon>
        <taxon>Pseudomonadati</taxon>
        <taxon>Pseudomonadota</taxon>
        <taxon>Alphaproteobacteria</taxon>
        <taxon>Hyphomicrobiales</taxon>
        <taxon>Rhizobiaceae</taxon>
        <taxon>Hoeflea</taxon>
    </lineage>
</organism>
<gene>
    <name evidence="6" type="ORF">HPDFL43_13645</name>
</gene>
<dbReference type="eggNOG" id="COG0438">
    <property type="taxonomic scope" value="Bacteria"/>
</dbReference>
<keyword evidence="2 6" id="KW-0328">Glycosyltransferase</keyword>
<dbReference type="PANTHER" id="PTHR12526:SF640">
    <property type="entry name" value="COLANIC ACID BIOSYNTHESIS GLYCOSYLTRANSFERASE WCAL-RELATED"/>
    <property type="match status" value="1"/>
</dbReference>
<evidence type="ECO:0000259" key="5">
    <source>
        <dbReference type="Pfam" id="PF00534"/>
    </source>
</evidence>
<keyword evidence="3 6" id="KW-0808">Transferase</keyword>
<name>A9DEC7_HOEPD</name>
<protein>
    <submittedName>
        <fullName evidence="6">Glycosyltransferase</fullName>
        <ecNumber evidence="6">2.4.1.-</ecNumber>
    </submittedName>
</protein>
<evidence type="ECO:0000256" key="3">
    <source>
        <dbReference type="ARBA" id="ARBA00022679"/>
    </source>
</evidence>
<reference evidence="6 7" key="1">
    <citation type="submission" date="2007-10" db="EMBL/GenBank/DDBJ databases">
        <authorList>
            <person name="Wagner-Dobler I."/>
            <person name="Ferriera S."/>
            <person name="Johnson J."/>
            <person name="Kravitz S."/>
            <person name="Beeson K."/>
            <person name="Sutton G."/>
            <person name="Rogers Y.-H."/>
            <person name="Friedman R."/>
            <person name="Frazier M."/>
            <person name="Venter J.C."/>
        </authorList>
    </citation>
    <scope>NUCLEOTIDE SEQUENCE [LARGE SCALE GENOMIC DNA]</scope>
    <source>
        <strain evidence="6 7">DFL-43</strain>
    </source>
</reference>
<dbReference type="Pfam" id="PF00534">
    <property type="entry name" value="Glycos_transf_1"/>
    <property type="match status" value="1"/>
</dbReference>
<dbReference type="GO" id="GO:0016757">
    <property type="term" value="F:glycosyltransferase activity"/>
    <property type="evidence" value="ECO:0007669"/>
    <property type="project" value="UniProtKB-KW"/>
</dbReference>
<keyword evidence="7" id="KW-1185">Reference proteome</keyword>
<evidence type="ECO:0000256" key="2">
    <source>
        <dbReference type="ARBA" id="ARBA00022676"/>
    </source>
</evidence>
<dbReference type="CDD" id="cd03801">
    <property type="entry name" value="GT4_PimA-like"/>
    <property type="match status" value="1"/>
</dbReference>